<proteinExistence type="predicted"/>
<dbReference type="PANTHER" id="PTHR32552:SF81">
    <property type="entry name" value="TONB-DEPENDENT OUTER MEMBRANE RECEPTOR"/>
    <property type="match status" value="1"/>
</dbReference>
<dbReference type="SUPFAM" id="SSF56935">
    <property type="entry name" value="Porins"/>
    <property type="match status" value="1"/>
</dbReference>
<dbReference type="Pfam" id="PF07715">
    <property type="entry name" value="Plug"/>
    <property type="match status" value="1"/>
</dbReference>
<keyword evidence="9" id="KW-0998">Cell outer membrane</keyword>
<dbReference type="PANTHER" id="PTHR32552">
    <property type="entry name" value="FERRICHROME IRON RECEPTOR-RELATED"/>
    <property type="match status" value="1"/>
</dbReference>
<dbReference type="AlphaFoldDB" id="A0A484QAI3"/>
<dbReference type="EMBL" id="CAADIE010000002">
    <property type="protein sequence ID" value="VFR33630.1"/>
    <property type="molecule type" value="Genomic_DNA"/>
</dbReference>
<evidence type="ECO:0000313" key="12">
    <source>
        <dbReference type="EMBL" id="VFR19612.1"/>
    </source>
</evidence>
<keyword evidence="2" id="KW-0813">Transport</keyword>
<evidence type="ECO:0000256" key="7">
    <source>
        <dbReference type="ARBA" id="ARBA00023077"/>
    </source>
</evidence>
<evidence type="ECO:0000313" key="16">
    <source>
        <dbReference type="EMBL" id="VFR51187.1"/>
    </source>
</evidence>
<keyword evidence="3" id="KW-0410">Iron transport</keyword>
<gene>
    <name evidence="14" type="ORF">ANDA3_4123</name>
    <name evidence="12" type="ORF">ANDO1_3875</name>
    <name evidence="13" type="ORF">ANDO2_3780</name>
    <name evidence="15" type="ORF">BER1_3888</name>
    <name evidence="16" type="ORF">BER2_3859</name>
    <name evidence="17" type="ORF">DAR2_3974</name>
    <name evidence="18" type="ORF">DAR3_3655</name>
</gene>
<dbReference type="PROSITE" id="PS52016">
    <property type="entry name" value="TONB_DEPENDENT_REC_3"/>
    <property type="match status" value="1"/>
</dbReference>
<dbReference type="EMBL" id="CAADHZ010000003">
    <property type="protein sequence ID" value="VFR19612.1"/>
    <property type="molecule type" value="Genomic_DNA"/>
</dbReference>
<evidence type="ECO:0000256" key="6">
    <source>
        <dbReference type="ARBA" id="ARBA00023065"/>
    </source>
</evidence>
<evidence type="ECO:0000259" key="10">
    <source>
        <dbReference type="Pfam" id="PF00593"/>
    </source>
</evidence>
<dbReference type="GO" id="GO:0006826">
    <property type="term" value="P:iron ion transport"/>
    <property type="evidence" value="ECO:0007669"/>
    <property type="project" value="UniProtKB-KW"/>
</dbReference>
<keyword evidence="5" id="KW-0408">Iron</keyword>
<keyword evidence="15" id="KW-0675">Receptor</keyword>
<organism evidence="15">
    <name type="scientific">plant metagenome</name>
    <dbReference type="NCBI Taxonomy" id="1297885"/>
    <lineage>
        <taxon>unclassified sequences</taxon>
        <taxon>metagenomes</taxon>
        <taxon>organismal metagenomes</taxon>
    </lineage>
</organism>
<evidence type="ECO:0000313" key="15">
    <source>
        <dbReference type="EMBL" id="VFR33630.1"/>
    </source>
</evidence>
<dbReference type="EMBL" id="CAADIC010000014">
    <property type="protein sequence ID" value="VFR30873.1"/>
    <property type="molecule type" value="Genomic_DNA"/>
</dbReference>
<keyword evidence="4" id="KW-0812">Transmembrane</keyword>
<sequence>MPPFKLSPLSLALISFHSIAGMAIAQAQDVTSGNEDVQSLAPVVVSGSKYGKTLDQINGAASVAERMTLDDAQVSSTMELDRVFPELYMSYGATFLFPIITLRGVTSAQDFYNPALTVYVDGVPQLPIFADQSLLSVEQVELLKGPQGTLYGKSAQGGVLNIVTHEPNNTPQFAARIGMSSRDGYQLRAEGSGPLVKNLLYGSISLLSNDVNGNLHSDVIGSDKLGGMRSRAGNFKLRLAPMGNPWELGLSAGRDCATGDQEAYTLFDDYKSRRAYVLPNLPEAYRDFHQRRCANKFAVNGQYDFDFWRLNVIASSQRVDTKRHWPLDAYFPQFSEHWRQNTQEVRLSTRGSENATRSARTWDAVFGLYRQEVGLSREYQFDMMLPSLYRVVGSASSNQTESLAAYSDVTWHLTPEADITTGLRFTRDEARTRFQGDMMGSAFEGLASGSQTTWLGHLAAGYQFSPSWRGYINVAQGYKPRGYNLAPSSVDDAKGYGRERSISYEVGMRYSGRDVRATLAVYRVDGKDVQLYGDGDMGNQTLRNTGDTRSVGVEFNTEWDVTRQWTLSAGGFSNGATFRRFEDSSACTGCTHNDVPMTPKYGLTLALKGNVSVGNAVLSPQLSVRRTGAQYFDSANTLRQGSYTVVDAGLAWRPTGDLELMLYAQNLTDRDYRTYGFSYGATGNFAQVASGRTVGVTATYRY</sequence>
<accession>A0A484QAI3</accession>
<evidence type="ECO:0000256" key="4">
    <source>
        <dbReference type="ARBA" id="ARBA00022692"/>
    </source>
</evidence>
<dbReference type="GO" id="GO:0009279">
    <property type="term" value="C:cell outer membrane"/>
    <property type="evidence" value="ECO:0007669"/>
    <property type="project" value="UniProtKB-SubCell"/>
</dbReference>
<dbReference type="InterPro" id="IPR000531">
    <property type="entry name" value="Beta-barrel_TonB"/>
</dbReference>
<evidence type="ECO:0000313" key="18">
    <source>
        <dbReference type="EMBL" id="VFR84272.1"/>
    </source>
</evidence>
<feature type="domain" description="TonB-dependent receptor-like beta-barrel" evidence="10">
    <location>
        <begin position="273"/>
        <end position="667"/>
    </location>
</feature>
<comment type="subcellular location">
    <subcellularLocation>
        <location evidence="1">Cell outer membrane</location>
        <topology evidence="1">Multi-pass membrane protein</topology>
    </subcellularLocation>
</comment>
<dbReference type="Gene3D" id="2.40.170.20">
    <property type="entry name" value="TonB-dependent receptor, beta-barrel domain"/>
    <property type="match status" value="1"/>
</dbReference>
<keyword evidence="6" id="KW-0406">Ion transport</keyword>
<evidence type="ECO:0000256" key="9">
    <source>
        <dbReference type="ARBA" id="ARBA00023237"/>
    </source>
</evidence>
<name>A0A484QAI3_9ZZZZ</name>
<dbReference type="EMBL" id="CAADIJ010000024">
    <property type="protein sequence ID" value="VFR84272.1"/>
    <property type="molecule type" value="Genomic_DNA"/>
</dbReference>
<evidence type="ECO:0000259" key="11">
    <source>
        <dbReference type="Pfam" id="PF07715"/>
    </source>
</evidence>
<reference evidence="15" key="1">
    <citation type="submission" date="2019-03" db="EMBL/GenBank/DDBJ databases">
        <authorList>
            <person name="Danneels B."/>
        </authorList>
    </citation>
    <scope>NUCLEOTIDE SEQUENCE</scope>
</reference>
<dbReference type="InterPro" id="IPR039426">
    <property type="entry name" value="TonB-dep_rcpt-like"/>
</dbReference>
<evidence type="ECO:0000256" key="8">
    <source>
        <dbReference type="ARBA" id="ARBA00023136"/>
    </source>
</evidence>
<evidence type="ECO:0000256" key="1">
    <source>
        <dbReference type="ARBA" id="ARBA00004571"/>
    </source>
</evidence>
<protein>
    <submittedName>
        <fullName evidence="15">TonB-dependent receptor</fullName>
    </submittedName>
</protein>
<dbReference type="EMBL" id="CAADIL010000012">
    <property type="protein sequence ID" value="VFR69977.1"/>
    <property type="molecule type" value="Genomic_DNA"/>
</dbReference>
<evidence type="ECO:0000256" key="3">
    <source>
        <dbReference type="ARBA" id="ARBA00022496"/>
    </source>
</evidence>
<dbReference type="EMBL" id="CAADIH010000037">
    <property type="protein sequence ID" value="VFR51187.1"/>
    <property type="molecule type" value="Genomic_DNA"/>
</dbReference>
<evidence type="ECO:0000313" key="14">
    <source>
        <dbReference type="EMBL" id="VFR30873.1"/>
    </source>
</evidence>
<keyword evidence="7" id="KW-0798">TonB box</keyword>
<feature type="domain" description="TonB-dependent receptor plug" evidence="11">
    <location>
        <begin position="56"/>
        <end position="159"/>
    </location>
</feature>
<dbReference type="Pfam" id="PF00593">
    <property type="entry name" value="TonB_dep_Rec_b-barrel"/>
    <property type="match status" value="1"/>
</dbReference>
<keyword evidence="8" id="KW-0472">Membrane</keyword>
<evidence type="ECO:0000313" key="17">
    <source>
        <dbReference type="EMBL" id="VFR69977.1"/>
    </source>
</evidence>
<dbReference type="EMBL" id="CAADIB010000009">
    <property type="protein sequence ID" value="VFR29219.1"/>
    <property type="molecule type" value="Genomic_DNA"/>
</dbReference>
<dbReference type="InterPro" id="IPR012910">
    <property type="entry name" value="Plug_dom"/>
</dbReference>
<evidence type="ECO:0000256" key="5">
    <source>
        <dbReference type="ARBA" id="ARBA00023004"/>
    </source>
</evidence>
<evidence type="ECO:0000313" key="13">
    <source>
        <dbReference type="EMBL" id="VFR29219.1"/>
    </source>
</evidence>
<evidence type="ECO:0000256" key="2">
    <source>
        <dbReference type="ARBA" id="ARBA00022448"/>
    </source>
</evidence>
<dbReference type="InterPro" id="IPR036942">
    <property type="entry name" value="Beta-barrel_TonB_sf"/>
</dbReference>